<reference evidence="3 4" key="1">
    <citation type="submission" date="2024-04" db="EMBL/GenBank/DDBJ databases">
        <title>Novel species of the genus Ideonella isolated from streams.</title>
        <authorList>
            <person name="Lu H."/>
        </authorList>
    </citation>
    <scope>NUCLEOTIDE SEQUENCE [LARGE SCALE GENOMIC DNA]</scope>
    <source>
        <strain evidence="3 4">DXS29W</strain>
    </source>
</reference>
<proteinExistence type="predicted"/>
<dbReference type="InterPro" id="IPR032093">
    <property type="entry name" value="PhoD_N"/>
</dbReference>
<dbReference type="Gene3D" id="3.60.21.70">
    <property type="entry name" value="PhoD-like phosphatase"/>
    <property type="match status" value="1"/>
</dbReference>
<evidence type="ECO:0000313" key="3">
    <source>
        <dbReference type="EMBL" id="MEK8030617.1"/>
    </source>
</evidence>
<dbReference type="EMBL" id="JBBUTG010000003">
    <property type="protein sequence ID" value="MEK8030617.1"/>
    <property type="molecule type" value="Genomic_DNA"/>
</dbReference>
<dbReference type="PANTHER" id="PTHR43606:SF2">
    <property type="entry name" value="ALKALINE PHOSPHATASE FAMILY PROTEIN (AFU_ORTHOLOGUE AFUA_5G03860)"/>
    <property type="match status" value="1"/>
</dbReference>
<dbReference type="CDD" id="cd07389">
    <property type="entry name" value="MPP_PhoD"/>
    <property type="match status" value="1"/>
</dbReference>
<protein>
    <submittedName>
        <fullName evidence="3">Alkaline phosphatase D family protein</fullName>
    </submittedName>
</protein>
<dbReference type="RefSeq" id="WP_341424976.1">
    <property type="nucleotide sequence ID" value="NZ_JBBUTG010000003.1"/>
</dbReference>
<dbReference type="InterPro" id="IPR018946">
    <property type="entry name" value="PhoD-like_MPP"/>
</dbReference>
<dbReference type="PANTHER" id="PTHR43606">
    <property type="entry name" value="PHOSPHATASE, PUTATIVE (AFU_ORTHOLOGUE AFUA_6G08710)-RELATED"/>
    <property type="match status" value="1"/>
</dbReference>
<gene>
    <name evidence="3" type="ORF">AACH06_07240</name>
</gene>
<dbReference type="Pfam" id="PF16655">
    <property type="entry name" value="PhoD_N"/>
    <property type="match status" value="1"/>
</dbReference>
<keyword evidence="4" id="KW-1185">Reference proteome</keyword>
<feature type="domain" description="Phospholipase D N-terminal" evidence="2">
    <location>
        <begin position="40"/>
        <end position="129"/>
    </location>
</feature>
<dbReference type="InterPro" id="IPR006311">
    <property type="entry name" value="TAT_signal"/>
</dbReference>
<dbReference type="Gene3D" id="2.60.40.380">
    <property type="entry name" value="Purple acid phosphatase-like, N-terminal"/>
    <property type="match status" value="1"/>
</dbReference>
<evidence type="ECO:0000259" key="1">
    <source>
        <dbReference type="Pfam" id="PF09423"/>
    </source>
</evidence>
<evidence type="ECO:0000259" key="2">
    <source>
        <dbReference type="Pfam" id="PF16655"/>
    </source>
</evidence>
<dbReference type="PROSITE" id="PS51318">
    <property type="entry name" value="TAT"/>
    <property type="match status" value="1"/>
</dbReference>
<feature type="domain" description="PhoD-like phosphatase metallophosphatase" evidence="1">
    <location>
        <begin position="141"/>
        <end position="479"/>
    </location>
</feature>
<dbReference type="InterPro" id="IPR038607">
    <property type="entry name" value="PhoD-like_sf"/>
</dbReference>
<dbReference type="SUPFAM" id="SSF56300">
    <property type="entry name" value="Metallo-dependent phosphatases"/>
    <property type="match status" value="1"/>
</dbReference>
<name>A0ABU9BP15_9BURK</name>
<dbReference type="InterPro" id="IPR029052">
    <property type="entry name" value="Metallo-depent_PP-like"/>
</dbReference>
<dbReference type="Proteomes" id="UP001371218">
    <property type="component" value="Unassembled WGS sequence"/>
</dbReference>
<dbReference type="InterPro" id="IPR052900">
    <property type="entry name" value="Phospholipid_Metab_Enz"/>
</dbReference>
<organism evidence="3 4">
    <name type="scientific">Ideonella lacteola</name>
    <dbReference type="NCBI Taxonomy" id="2984193"/>
    <lineage>
        <taxon>Bacteria</taxon>
        <taxon>Pseudomonadati</taxon>
        <taxon>Pseudomonadota</taxon>
        <taxon>Betaproteobacteria</taxon>
        <taxon>Burkholderiales</taxon>
        <taxon>Sphaerotilaceae</taxon>
        <taxon>Ideonella</taxon>
    </lineage>
</organism>
<accession>A0ABU9BP15</accession>
<evidence type="ECO:0000313" key="4">
    <source>
        <dbReference type="Proteomes" id="UP001371218"/>
    </source>
</evidence>
<comment type="caution">
    <text evidence="3">The sequence shown here is derived from an EMBL/GenBank/DDBJ whole genome shotgun (WGS) entry which is preliminary data.</text>
</comment>
<sequence>MPHLPPDLHRRRLLAASLATGCAPGFIRQALAAEVDRFELGVASGFPRPDGMVLWTLLTGPGLPERVDVAWEIADDEAFSRIVAQGTETAEAAWGHSVHAEPAGLAPGRWYHYRFTALGARSAAGRTRTAPAATEAAPLSFVIASCQRYDSGHYAAWRQVAADAPDLVMFLGDYIYEYPSLPTALRQHEAGFPRTLAAYRARYATYQRDPLLQAAHAACPWLLVWDDHEVENDYAGLQGNQLQTDFPEQRAAAYQAYWEHLPFPKAWRPVQGQMRLYGSHDWGRLARILALDDRQYRASQACQKPGRGGSNTVTMKECPALADPRRTLLGTAQEQWLAQAWAEDRPWNLLAQQTLMARFTWSDPAGPEGGTYWTDGWDGYAPSRQRLLATVAERRLGGVVVLGGDVHAHYVADLKTDFRDPRSATLATEFCGTSISSLGLDQARIDAALPLNPHVRWGRADRRGYTRFRLDARQIEARLMVVADALDARSPVTEAARFVVEAGRPGAQA</sequence>
<dbReference type="Pfam" id="PF09423">
    <property type="entry name" value="PhoD"/>
    <property type="match status" value="1"/>
</dbReference>